<dbReference type="AlphaFoldDB" id="A0A011PT29"/>
<dbReference type="InterPro" id="IPR009003">
    <property type="entry name" value="Peptidase_S1_PA"/>
</dbReference>
<reference evidence="1" key="1">
    <citation type="submission" date="2014-02" db="EMBL/GenBank/DDBJ databases">
        <title>Expanding our view of genomic diversity in Candidatus Accumulibacter clades.</title>
        <authorList>
            <person name="Skennerton C.T."/>
            <person name="Barr J.J."/>
            <person name="Slater F.R."/>
            <person name="Bond P.L."/>
            <person name="Tyson G.W."/>
        </authorList>
    </citation>
    <scope>NUCLEOTIDE SEQUENCE [LARGE SCALE GENOMIC DNA]</scope>
</reference>
<dbReference type="Proteomes" id="UP000022141">
    <property type="component" value="Unassembled WGS sequence"/>
</dbReference>
<protein>
    <submittedName>
        <fullName evidence="1">V8-like Glu-specific endopeptidase</fullName>
    </submittedName>
</protein>
<proteinExistence type="predicted"/>
<keyword evidence="2" id="KW-1185">Reference proteome</keyword>
<comment type="caution">
    <text evidence="1">The sequence shown here is derived from an EMBL/GenBank/DDBJ whole genome shotgun (WGS) entry which is preliminary data.</text>
</comment>
<dbReference type="eggNOG" id="COG3591">
    <property type="taxonomic scope" value="Bacteria"/>
</dbReference>
<evidence type="ECO:0000313" key="2">
    <source>
        <dbReference type="Proteomes" id="UP000022141"/>
    </source>
</evidence>
<dbReference type="SUPFAM" id="SSF50494">
    <property type="entry name" value="Trypsin-like serine proteases"/>
    <property type="match status" value="1"/>
</dbReference>
<dbReference type="STRING" id="1454004.AW11_00745"/>
<dbReference type="EMBL" id="JEMY01000005">
    <property type="protein sequence ID" value="EXI90551.1"/>
    <property type="molecule type" value="Genomic_DNA"/>
</dbReference>
<gene>
    <name evidence="1" type="ORF">AW11_00745</name>
</gene>
<dbReference type="Gene3D" id="2.40.10.120">
    <property type="match status" value="1"/>
</dbReference>
<name>A0A011PT29_ACCRE</name>
<evidence type="ECO:0000313" key="1">
    <source>
        <dbReference type="EMBL" id="EXI90551.1"/>
    </source>
</evidence>
<organism evidence="1 2">
    <name type="scientific">Accumulibacter regalis</name>
    <dbReference type="NCBI Taxonomy" id="522306"/>
    <lineage>
        <taxon>Bacteria</taxon>
        <taxon>Pseudomonadati</taxon>
        <taxon>Pseudomonadota</taxon>
        <taxon>Betaproteobacteria</taxon>
        <taxon>Candidatus Accumulibacter</taxon>
    </lineage>
</organism>
<accession>A0A011PT29</accession>
<dbReference type="Pfam" id="PF13365">
    <property type="entry name" value="Trypsin_2"/>
    <property type="match status" value="1"/>
</dbReference>
<sequence length="273" mass="30329">MQRGFQCFVRRRVMCLPQPCSLMIYIQPQSVQSLYVEPRFDGQNIGRATGFIAMSQGGPILITNRHVVTGRHQHTGECLSKNAAVPNQLAIFHNKKGLIGQWVERVEQLYDGHDNKLWHEHPTLGERADFVAIKLTNTENVEFVKCSLGVGDQKIRIQVTDKVSVVGFPFGIRTDGGFAIWATGSIASEPDIDHDNLPTFLIDCRSREGQSGSPVVAHRSGSEVVWLENGSMIANGMPATRFLGIYCGRVNKESDLGIVWKVTALKELVESIR</sequence>